<protein>
    <submittedName>
        <fullName evidence="2">Uncharacterized protein</fullName>
    </submittedName>
</protein>
<name>A0A8B6ELM0_MYTGA</name>
<gene>
    <name evidence="2" type="ORF">MGAL_10B037733</name>
</gene>
<keyword evidence="3" id="KW-1185">Reference proteome</keyword>
<reference evidence="2" key="1">
    <citation type="submission" date="2018-11" db="EMBL/GenBank/DDBJ databases">
        <authorList>
            <person name="Alioto T."/>
            <person name="Alioto T."/>
        </authorList>
    </citation>
    <scope>NUCLEOTIDE SEQUENCE</scope>
</reference>
<evidence type="ECO:0000256" key="1">
    <source>
        <dbReference type="SAM" id="MobiDB-lite"/>
    </source>
</evidence>
<feature type="region of interest" description="Disordered" evidence="1">
    <location>
        <begin position="126"/>
        <end position="148"/>
    </location>
</feature>
<evidence type="ECO:0000313" key="2">
    <source>
        <dbReference type="EMBL" id="VDI36174.1"/>
    </source>
</evidence>
<accession>A0A8B6ELM0</accession>
<comment type="caution">
    <text evidence="2">The sequence shown here is derived from an EMBL/GenBank/DDBJ whole genome shotgun (WGS) entry which is preliminary data.</text>
</comment>
<proteinExistence type="predicted"/>
<dbReference type="AlphaFoldDB" id="A0A8B6ELM0"/>
<dbReference type="OrthoDB" id="6077796at2759"/>
<organism evidence="2 3">
    <name type="scientific">Mytilus galloprovincialis</name>
    <name type="common">Mediterranean mussel</name>
    <dbReference type="NCBI Taxonomy" id="29158"/>
    <lineage>
        <taxon>Eukaryota</taxon>
        <taxon>Metazoa</taxon>
        <taxon>Spiralia</taxon>
        <taxon>Lophotrochozoa</taxon>
        <taxon>Mollusca</taxon>
        <taxon>Bivalvia</taxon>
        <taxon>Autobranchia</taxon>
        <taxon>Pteriomorphia</taxon>
        <taxon>Mytilida</taxon>
        <taxon>Mytiloidea</taxon>
        <taxon>Mytilidae</taxon>
        <taxon>Mytilinae</taxon>
        <taxon>Mytilus</taxon>
    </lineage>
</organism>
<sequence>MDSHDDVLTALPSYVRYSRRELGKLSKEDRRESAFSGIRQKLSSAVISVPYGGGLDNLRLIGNLDDHEFQNRFTSYTKPRRKKNKNGVVSDTEMFMSDGEMSPTKGYHRYHDQFSPSKFILPSRKPARIGSETSTTSTATTKSRSTIYSTTSEHDEGYWAKKLKELDEVKERYSDNSEFLTHLYACKLKKDKHSKKKKNKKVKRDDESTPQSIAGDISNRLVLPPIKQKPIFDRKSRESTLTNPSDESNTSTIVANDENEVSKRRKVEFNLHQKAKRTVKLPPLESKHEYNRTSPRVKNPKRSILKKMDKNTDTVVNSFPAKTHSTSSVYNNHIGKLKSPIPSSASRRQQVTFKRNPFNLKYKCSKEFEAVASNYEKENERKPSFMTD</sequence>
<evidence type="ECO:0000313" key="3">
    <source>
        <dbReference type="Proteomes" id="UP000596742"/>
    </source>
</evidence>
<feature type="region of interest" description="Disordered" evidence="1">
    <location>
        <begin position="190"/>
        <end position="251"/>
    </location>
</feature>
<feature type="compositionally biased region" description="Low complexity" evidence="1">
    <location>
        <begin position="131"/>
        <end position="146"/>
    </location>
</feature>
<feature type="compositionally biased region" description="Basic residues" evidence="1">
    <location>
        <begin position="190"/>
        <end position="202"/>
    </location>
</feature>
<dbReference type="EMBL" id="UYJE01005309">
    <property type="protein sequence ID" value="VDI36174.1"/>
    <property type="molecule type" value="Genomic_DNA"/>
</dbReference>
<feature type="compositionally biased region" description="Polar residues" evidence="1">
    <location>
        <begin position="239"/>
        <end position="251"/>
    </location>
</feature>
<dbReference type="Proteomes" id="UP000596742">
    <property type="component" value="Unassembled WGS sequence"/>
</dbReference>